<organism evidence="5 6">
    <name type="scientific">Aplosporella prunicola CBS 121167</name>
    <dbReference type="NCBI Taxonomy" id="1176127"/>
    <lineage>
        <taxon>Eukaryota</taxon>
        <taxon>Fungi</taxon>
        <taxon>Dikarya</taxon>
        <taxon>Ascomycota</taxon>
        <taxon>Pezizomycotina</taxon>
        <taxon>Dothideomycetes</taxon>
        <taxon>Dothideomycetes incertae sedis</taxon>
        <taxon>Botryosphaeriales</taxon>
        <taxon>Aplosporellaceae</taxon>
        <taxon>Aplosporella</taxon>
    </lineage>
</organism>
<evidence type="ECO:0000256" key="1">
    <source>
        <dbReference type="ARBA" id="ARBA00022723"/>
    </source>
</evidence>
<dbReference type="InterPro" id="IPR036864">
    <property type="entry name" value="Zn2-C6_fun-type_DNA-bd_sf"/>
</dbReference>
<evidence type="ECO:0000313" key="5">
    <source>
        <dbReference type="EMBL" id="KAF2135234.1"/>
    </source>
</evidence>
<dbReference type="GO" id="GO:0000981">
    <property type="term" value="F:DNA-binding transcription factor activity, RNA polymerase II-specific"/>
    <property type="evidence" value="ECO:0007669"/>
    <property type="project" value="InterPro"/>
</dbReference>
<keyword evidence="1" id="KW-0479">Metal-binding</keyword>
<feature type="domain" description="Zn(2)-C6 fungal-type" evidence="4">
    <location>
        <begin position="31"/>
        <end position="62"/>
    </location>
</feature>
<sequence>MSDSSSSRPTATAADVDRMIQERQHQRSRRACYPCARRKVKCDQHQPCKTCLERSYPDLCSYDLKINHGARLRHPRASHGPAPGHNERPSRRPSSPASPAVADEPRPILPEHLGISRTPEEAVERETTFMGDNAVPSVIGSRSGQSTTNTDIPMVLGLQNSLLYYPFMEPLSADEIKQELYKCLPSYHEVQKYFYLYRTMVYPFMPIVTAIDEFEAYICTYLELAFHWEPSTPEKLIMKHQGPYQAAGQISLLLATLASGVLYSDLAVGPRRDLAQRFTRDSFQCLRLANFILAPSECMLESLLILGNVLQDVGQNDGAYAMLGTTVRLAESLGCHSSQRLSRLPFDKKQKRQRLWFSTVFSDCLLSSCYDRPPATTLYRHSFSSHIPETGVLGYLEAMYRLCDMGLASFMIDKDPENIPARISLLKELDQNIWLLRLLHRSLPPPYVDPLSNVAPASVKSEAILSYFERERHT</sequence>
<evidence type="ECO:0000259" key="4">
    <source>
        <dbReference type="PROSITE" id="PS50048"/>
    </source>
</evidence>
<dbReference type="Pfam" id="PF04082">
    <property type="entry name" value="Fungal_trans"/>
    <property type="match status" value="1"/>
</dbReference>
<dbReference type="PANTHER" id="PTHR43374:SF1">
    <property type="entry name" value="FLAVIN PRENYLTRANSFERASE PAD1, MITOCHONDRIAL"/>
    <property type="match status" value="1"/>
</dbReference>
<dbReference type="PROSITE" id="PS50048">
    <property type="entry name" value="ZN2_CY6_FUNGAL_2"/>
    <property type="match status" value="1"/>
</dbReference>
<dbReference type="GO" id="GO:0003677">
    <property type="term" value="F:DNA binding"/>
    <property type="evidence" value="ECO:0007669"/>
    <property type="project" value="InterPro"/>
</dbReference>
<dbReference type="Gene3D" id="4.10.240.10">
    <property type="entry name" value="Zn(2)-C6 fungal-type DNA-binding domain"/>
    <property type="match status" value="1"/>
</dbReference>
<dbReference type="SUPFAM" id="SSF57701">
    <property type="entry name" value="Zn2/Cys6 DNA-binding domain"/>
    <property type="match status" value="1"/>
</dbReference>
<proteinExistence type="predicted"/>
<name>A0A6A6AWB7_9PEZI</name>
<dbReference type="GeneID" id="54304136"/>
<dbReference type="InterPro" id="IPR004507">
    <property type="entry name" value="UbiX-like"/>
</dbReference>
<dbReference type="PROSITE" id="PS00463">
    <property type="entry name" value="ZN2_CY6_FUNGAL_1"/>
    <property type="match status" value="1"/>
</dbReference>
<evidence type="ECO:0000256" key="2">
    <source>
        <dbReference type="ARBA" id="ARBA00023242"/>
    </source>
</evidence>
<dbReference type="GO" id="GO:0008270">
    <property type="term" value="F:zinc ion binding"/>
    <property type="evidence" value="ECO:0007669"/>
    <property type="project" value="InterPro"/>
</dbReference>
<dbReference type="GO" id="GO:0016831">
    <property type="term" value="F:carboxy-lyase activity"/>
    <property type="evidence" value="ECO:0007669"/>
    <property type="project" value="TreeGrafter"/>
</dbReference>
<dbReference type="AlphaFoldDB" id="A0A6A6AWB7"/>
<accession>A0A6A6AWB7</accession>
<dbReference type="GO" id="GO:0006351">
    <property type="term" value="P:DNA-templated transcription"/>
    <property type="evidence" value="ECO:0007669"/>
    <property type="project" value="InterPro"/>
</dbReference>
<feature type="region of interest" description="Disordered" evidence="3">
    <location>
        <begin position="72"/>
        <end position="124"/>
    </location>
</feature>
<dbReference type="Pfam" id="PF00172">
    <property type="entry name" value="Zn_clus"/>
    <property type="match status" value="1"/>
</dbReference>
<feature type="compositionally biased region" description="Basic and acidic residues" evidence="3">
    <location>
        <begin position="15"/>
        <end position="25"/>
    </location>
</feature>
<dbReference type="RefSeq" id="XP_033390953.1">
    <property type="nucleotide sequence ID" value="XM_033546630.1"/>
</dbReference>
<reference evidence="5" key="1">
    <citation type="journal article" date="2020" name="Stud. Mycol.">
        <title>101 Dothideomycetes genomes: a test case for predicting lifestyles and emergence of pathogens.</title>
        <authorList>
            <person name="Haridas S."/>
            <person name="Albert R."/>
            <person name="Binder M."/>
            <person name="Bloem J."/>
            <person name="Labutti K."/>
            <person name="Salamov A."/>
            <person name="Andreopoulos B."/>
            <person name="Baker S."/>
            <person name="Barry K."/>
            <person name="Bills G."/>
            <person name="Bluhm B."/>
            <person name="Cannon C."/>
            <person name="Castanera R."/>
            <person name="Culley D."/>
            <person name="Daum C."/>
            <person name="Ezra D."/>
            <person name="Gonzalez J."/>
            <person name="Henrissat B."/>
            <person name="Kuo A."/>
            <person name="Liang C."/>
            <person name="Lipzen A."/>
            <person name="Lutzoni F."/>
            <person name="Magnuson J."/>
            <person name="Mondo S."/>
            <person name="Nolan M."/>
            <person name="Ohm R."/>
            <person name="Pangilinan J."/>
            <person name="Park H.-J."/>
            <person name="Ramirez L."/>
            <person name="Alfaro M."/>
            <person name="Sun H."/>
            <person name="Tritt A."/>
            <person name="Yoshinaga Y."/>
            <person name="Zwiers L.-H."/>
            <person name="Turgeon B."/>
            <person name="Goodwin S."/>
            <person name="Spatafora J."/>
            <person name="Crous P."/>
            <person name="Grigoriev I."/>
        </authorList>
    </citation>
    <scope>NUCLEOTIDE SEQUENCE</scope>
    <source>
        <strain evidence="5">CBS 121167</strain>
    </source>
</reference>
<gene>
    <name evidence="5" type="ORF">K452DRAFT_41087</name>
</gene>
<dbReference type="CDD" id="cd00067">
    <property type="entry name" value="GAL4"/>
    <property type="match status" value="1"/>
</dbReference>
<feature type="region of interest" description="Disordered" evidence="3">
    <location>
        <begin position="1"/>
        <end position="31"/>
    </location>
</feature>
<dbReference type="OrthoDB" id="1747771at2759"/>
<dbReference type="SMART" id="SM00066">
    <property type="entry name" value="GAL4"/>
    <property type="match status" value="1"/>
</dbReference>
<dbReference type="CDD" id="cd12148">
    <property type="entry name" value="fungal_TF_MHR"/>
    <property type="match status" value="1"/>
</dbReference>
<dbReference type="SMART" id="SM00906">
    <property type="entry name" value="Fungal_trans"/>
    <property type="match status" value="1"/>
</dbReference>
<evidence type="ECO:0000256" key="3">
    <source>
        <dbReference type="SAM" id="MobiDB-lite"/>
    </source>
</evidence>
<evidence type="ECO:0000313" key="6">
    <source>
        <dbReference type="Proteomes" id="UP000799438"/>
    </source>
</evidence>
<keyword evidence="2" id="KW-0539">Nucleus</keyword>
<protein>
    <recommendedName>
        <fullName evidence="4">Zn(2)-C6 fungal-type domain-containing protein</fullName>
    </recommendedName>
</protein>
<feature type="compositionally biased region" description="Polar residues" evidence="3">
    <location>
        <begin position="1"/>
        <end position="10"/>
    </location>
</feature>
<dbReference type="PANTHER" id="PTHR43374">
    <property type="entry name" value="FLAVIN PRENYLTRANSFERASE"/>
    <property type="match status" value="1"/>
</dbReference>
<keyword evidence="6" id="KW-1185">Reference proteome</keyword>
<dbReference type="InterPro" id="IPR001138">
    <property type="entry name" value="Zn2Cys6_DnaBD"/>
</dbReference>
<dbReference type="Proteomes" id="UP000799438">
    <property type="component" value="Unassembled WGS sequence"/>
</dbReference>
<dbReference type="EMBL" id="ML995621">
    <property type="protein sequence ID" value="KAF2135234.1"/>
    <property type="molecule type" value="Genomic_DNA"/>
</dbReference>
<dbReference type="InterPro" id="IPR007219">
    <property type="entry name" value="XnlR_reg_dom"/>
</dbReference>